<dbReference type="SUPFAM" id="SSF53850">
    <property type="entry name" value="Periplasmic binding protein-like II"/>
    <property type="match status" value="1"/>
</dbReference>
<dbReference type="FunFam" id="1.10.10.10:FF:000001">
    <property type="entry name" value="LysR family transcriptional regulator"/>
    <property type="match status" value="1"/>
</dbReference>
<reference evidence="6 7" key="1">
    <citation type="submission" date="2014-11" db="EMBL/GenBank/DDBJ databases">
        <title>Complete Genome Sequence of Pseudoalteromonas sp. Strain OCN003 Isolated from Kaneohe Bay, Oahu, Hawaii.</title>
        <authorList>
            <person name="Beurmann S."/>
            <person name="Videau P."/>
            <person name="Ushijima B."/>
            <person name="Smith A.M."/>
            <person name="Aeby G.S."/>
            <person name="Callahan S.M."/>
            <person name="Belcaid M."/>
        </authorList>
    </citation>
    <scope>NUCLEOTIDE SEQUENCE [LARGE SCALE GENOMIC DNA]</scope>
    <source>
        <strain evidence="6 7">OCN003</strain>
    </source>
</reference>
<dbReference type="Proteomes" id="UP000030341">
    <property type="component" value="Chromosome 2"/>
</dbReference>
<dbReference type="PANTHER" id="PTHR30126:SF21">
    <property type="entry name" value="TRANSCRIPTIONAL REGULATOR-RELATED"/>
    <property type="match status" value="1"/>
</dbReference>
<keyword evidence="4" id="KW-0804">Transcription</keyword>
<organism evidence="6 7">
    <name type="scientific">Pseudoalteromonas piratica</name>
    <dbReference type="NCBI Taxonomy" id="1348114"/>
    <lineage>
        <taxon>Bacteria</taxon>
        <taxon>Pseudomonadati</taxon>
        <taxon>Pseudomonadota</taxon>
        <taxon>Gammaproteobacteria</taxon>
        <taxon>Alteromonadales</taxon>
        <taxon>Pseudoalteromonadaceae</taxon>
        <taxon>Pseudoalteromonas</taxon>
    </lineage>
</organism>
<dbReference type="InterPro" id="IPR036388">
    <property type="entry name" value="WH-like_DNA-bd_sf"/>
</dbReference>
<accession>A0A0A7EL69</accession>
<dbReference type="Gene3D" id="1.10.10.10">
    <property type="entry name" value="Winged helix-like DNA-binding domain superfamily/Winged helix DNA-binding domain"/>
    <property type="match status" value="1"/>
</dbReference>
<dbReference type="Pfam" id="PF03466">
    <property type="entry name" value="LysR_substrate"/>
    <property type="match status" value="1"/>
</dbReference>
<dbReference type="Gene3D" id="3.40.190.10">
    <property type="entry name" value="Periplasmic binding protein-like II"/>
    <property type="match status" value="2"/>
</dbReference>
<dbReference type="InterPro" id="IPR036390">
    <property type="entry name" value="WH_DNA-bd_sf"/>
</dbReference>
<dbReference type="GO" id="GO:0000976">
    <property type="term" value="F:transcription cis-regulatory region binding"/>
    <property type="evidence" value="ECO:0007669"/>
    <property type="project" value="TreeGrafter"/>
</dbReference>
<proteinExistence type="inferred from homology"/>
<sequence>MKIDLLTTFLEVSRTLHVRVAADNLYLTQAAISSRIKLLEEELGVQLFDRTQKRLKLTAEGHRLVKHANEMILMWQKLKQDVGVAQSNSSQLSVGSMISIWDIILQDWLQKIHRNLDDVHLFTHTFSPLELRKQVISRLIDIAFLFEPPFVEDIVNEKVATVPLQLVSTEKGIKQDEVDNMVMVEYGESVNSQILRDYSETNAIRHHMNQPKIAMNFILEAGGCAYLPKQICFEPMRKGKLYRVEGAPEYSRDIYAIYLDKSSKRQLIEDALFLFPYMRK</sequence>
<evidence type="ECO:0000313" key="6">
    <source>
        <dbReference type="EMBL" id="AIY66687.1"/>
    </source>
</evidence>
<name>A0A0A7EL69_9GAMM</name>
<evidence type="ECO:0000256" key="1">
    <source>
        <dbReference type="ARBA" id="ARBA00009437"/>
    </source>
</evidence>
<evidence type="ECO:0000256" key="4">
    <source>
        <dbReference type="ARBA" id="ARBA00023163"/>
    </source>
</evidence>
<comment type="similarity">
    <text evidence="1">Belongs to the LysR transcriptional regulatory family.</text>
</comment>
<evidence type="ECO:0000259" key="5">
    <source>
        <dbReference type="PROSITE" id="PS50931"/>
    </source>
</evidence>
<keyword evidence="2" id="KW-0805">Transcription regulation</keyword>
<dbReference type="InterPro" id="IPR000847">
    <property type="entry name" value="LysR_HTH_N"/>
</dbReference>
<dbReference type="HOGENOM" id="CLU_039613_8_2_6"/>
<dbReference type="PANTHER" id="PTHR30126">
    <property type="entry name" value="HTH-TYPE TRANSCRIPTIONAL REGULATOR"/>
    <property type="match status" value="1"/>
</dbReference>
<keyword evidence="7" id="KW-1185">Reference proteome</keyword>
<evidence type="ECO:0000256" key="2">
    <source>
        <dbReference type="ARBA" id="ARBA00023015"/>
    </source>
</evidence>
<dbReference type="STRING" id="1348114.OM33_16290"/>
<gene>
    <name evidence="6" type="ORF">OM33_16290</name>
</gene>
<dbReference type="SUPFAM" id="SSF46785">
    <property type="entry name" value="Winged helix' DNA-binding domain"/>
    <property type="match status" value="1"/>
</dbReference>
<evidence type="ECO:0000313" key="7">
    <source>
        <dbReference type="Proteomes" id="UP000030341"/>
    </source>
</evidence>
<dbReference type="RefSeq" id="WP_040135112.1">
    <property type="nucleotide sequence ID" value="NZ_CP009889.1"/>
</dbReference>
<dbReference type="InterPro" id="IPR005119">
    <property type="entry name" value="LysR_subst-bd"/>
</dbReference>
<evidence type="ECO:0000256" key="3">
    <source>
        <dbReference type="ARBA" id="ARBA00023125"/>
    </source>
</evidence>
<dbReference type="GO" id="GO:0003700">
    <property type="term" value="F:DNA-binding transcription factor activity"/>
    <property type="evidence" value="ECO:0007669"/>
    <property type="project" value="InterPro"/>
</dbReference>
<dbReference type="PRINTS" id="PR00039">
    <property type="entry name" value="HTHLYSR"/>
</dbReference>
<dbReference type="Pfam" id="PF00126">
    <property type="entry name" value="HTH_1"/>
    <property type="match status" value="1"/>
</dbReference>
<dbReference type="AlphaFoldDB" id="A0A0A7EL69"/>
<protein>
    <submittedName>
        <fullName evidence="6">LysR family transcriptional regulator</fullName>
    </submittedName>
</protein>
<dbReference type="PROSITE" id="PS50931">
    <property type="entry name" value="HTH_LYSR"/>
    <property type="match status" value="1"/>
</dbReference>
<keyword evidence="3" id="KW-0238">DNA-binding</keyword>
<dbReference type="EMBL" id="CP009889">
    <property type="protein sequence ID" value="AIY66687.1"/>
    <property type="molecule type" value="Genomic_DNA"/>
</dbReference>
<dbReference type="KEGG" id="pseo:OM33_16290"/>
<dbReference type="eggNOG" id="COG0583">
    <property type="taxonomic scope" value="Bacteria"/>
</dbReference>
<dbReference type="OrthoDB" id="9786526at2"/>
<feature type="domain" description="HTH lysR-type" evidence="5">
    <location>
        <begin position="1"/>
        <end position="58"/>
    </location>
</feature>